<sequence>MSQAKQDIVEAESGTDSHRTQEGIVLNIPRRDRKESIWEQRLRFFPELAKYFPRQACTPAPEIVDDAKRYSNDLEKTFYRIQSEQSTSIFTQTMMPFALEETELVCRMTDGARYAFRLYIILKVDLLSGVRYPHPTSEQIRRRLDSGIQKCIDTASKPEMISNLGWACRNIRSTIRPYQCWMRCPHDSLYEMLDRLQRIAHTEIWINTLRVTNGRLPLEMVITIFEAALASEGIPSDPRVVVTQANGSSIFNLRGLSKDMFLCPNSAYRHVL</sequence>
<dbReference type="EMBL" id="JAADJZ010000013">
    <property type="protein sequence ID" value="KAF2870580.1"/>
    <property type="molecule type" value="Genomic_DNA"/>
</dbReference>
<feature type="region of interest" description="Disordered" evidence="1">
    <location>
        <begin position="1"/>
        <end position="26"/>
    </location>
</feature>
<comment type="caution">
    <text evidence="2">The sequence shown here is derived from an EMBL/GenBank/DDBJ whole genome shotgun (WGS) entry which is preliminary data.</text>
</comment>
<name>A0A7C8M4Z2_9PLEO</name>
<evidence type="ECO:0000313" key="3">
    <source>
        <dbReference type="Proteomes" id="UP000481861"/>
    </source>
</evidence>
<accession>A0A7C8M4Z2</accession>
<dbReference type="AlphaFoldDB" id="A0A7C8M4Z2"/>
<dbReference type="Proteomes" id="UP000481861">
    <property type="component" value="Unassembled WGS sequence"/>
</dbReference>
<evidence type="ECO:0000313" key="2">
    <source>
        <dbReference type="EMBL" id="KAF2870580.1"/>
    </source>
</evidence>
<reference evidence="2 3" key="1">
    <citation type="submission" date="2020-01" db="EMBL/GenBank/DDBJ databases">
        <authorList>
            <consortium name="DOE Joint Genome Institute"/>
            <person name="Haridas S."/>
            <person name="Albert R."/>
            <person name="Binder M."/>
            <person name="Bloem J."/>
            <person name="Labutti K."/>
            <person name="Salamov A."/>
            <person name="Andreopoulos B."/>
            <person name="Baker S.E."/>
            <person name="Barry K."/>
            <person name="Bills G."/>
            <person name="Bluhm B.H."/>
            <person name="Cannon C."/>
            <person name="Castanera R."/>
            <person name="Culley D.E."/>
            <person name="Daum C."/>
            <person name="Ezra D."/>
            <person name="Gonzalez J.B."/>
            <person name="Henrissat B."/>
            <person name="Kuo A."/>
            <person name="Liang C."/>
            <person name="Lipzen A."/>
            <person name="Lutzoni F."/>
            <person name="Magnuson J."/>
            <person name="Mondo S."/>
            <person name="Nolan M."/>
            <person name="Ohm R."/>
            <person name="Pangilinan J."/>
            <person name="Park H.-J.H."/>
            <person name="Ramirez L."/>
            <person name="Alfaro M."/>
            <person name="Sun H."/>
            <person name="Tritt A."/>
            <person name="Yoshinaga Y."/>
            <person name="Zwiers L.-H.L."/>
            <person name="Turgeon B.G."/>
            <person name="Goodwin S.B."/>
            <person name="Spatafora J.W."/>
            <person name="Crous P.W."/>
            <person name="Grigoriev I.V."/>
        </authorList>
    </citation>
    <scope>NUCLEOTIDE SEQUENCE [LARGE SCALE GENOMIC DNA]</scope>
    <source>
        <strain evidence="2 3">CBS 611.86</strain>
    </source>
</reference>
<proteinExistence type="predicted"/>
<gene>
    <name evidence="2" type="ORF">BDV95DRAFT_607736</name>
</gene>
<keyword evidence="3" id="KW-1185">Reference proteome</keyword>
<protein>
    <submittedName>
        <fullName evidence="2">Uncharacterized protein</fullName>
    </submittedName>
</protein>
<evidence type="ECO:0000256" key="1">
    <source>
        <dbReference type="SAM" id="MobiDB-lite"/>
    </source>
</evidence>
<organism evidence="2 3">
    <name type="scientific">Massariosphaeria phaeospora</name>
    <dbReference type="NCBI Taxonomy" id="100035"/>
    <lineage>
        <taxon>Eukaryota</taxon>
        <taxon>Fungi</taxon>
        <taxon>Dikarya</taxon>
        <taxon>Ascomycota</taxon>
        <taxon>Pezizomycotina</taxon>
        <taxon>Dothideomycetes</taxon>
        <taxon>Pleosporomycetidae</taxon>
        <taxon>Pleosporales</taxon>
        <taxon>Pleosporales incertae sedis</taxon>
        <taxon>Massariosphaeria</taxon>
    </lineage>
</organism>